<accession>A0A0R2BJB8</accession>
<proteinExistence type="predicted"/>
<evidence type="ECO:0000313" key="4">
    <source>
        <dbReference type="Proteomes" id="UP000051845"/>
    </source>
</evidence>
<dbReference type="Proteomes" id="UP000051845">
    <property type="component" value="Unassembled WGS sequence"/>
</dbReference>
<evidence type="ECO:0000313" key="3">
    <source>
        <dbReference type="EMBL" id="KRM77828.1"/>
    </source>
</evidence>
<organism evidence="3 4">
    <name type="scientific">Secundilactobacillus collinoides DSM 20515 = JCM 1123</name>
    <dbReference type="NCBI Taxonomy" id="1423733"/>
    <lineage>
        <taxon>Bacteria</taxon>
        <taxon>Bacillati</taxon>
        <taxon>Bacillota</taxon>
        <taxon>Bacilli</taxon>
        <taxon>Lactobacillales</taxon>
        <taxon>Lactobacillaceae</taxon>
        <taxon>Secundilactobacillus</taxon>
    </lineage>
</organism>
<comment type="caution">
    <text evidence="3">The sequence shown here is derived from an EMBL/GenBank/DDBJ whole genome shotgun (WGS) entry which is preliminary data.</text>
</comment>
<name>A0A0R2BJB8_SECCO</name>
<evidence type="ECO:0000259" key="2">
    <source>
        <dbReference type="Pfam" id="PF02272"/>
    </source>
</evidence>
<dbReference type="Pfam" id="PF01368">
    <property type="entry name" value="DHH"/>
    <property type="match status" value="1"/>
</dbReference>
<dbReference type="EMBL" id="AYYR01000008">
    <property type="protein sequence ID" value="KRM77828.1"/>
    <property type="molecule type" value="Genomic_DNA"/>
</dbReference>
<protein>
    <submittedName>
        <fullName evidence="3">Phosphoesterase domain-containing protein</fullName>
    </submittedName>
</protein>
<dbReference type="InterPro" id="IPR003156">
    <property type="entry name" value="DHHA1_dom"/>
</dbReference>
<dbReference type="InterPro" id="IPR038763">
    <property type="entry name" value="DHH_sf"/>
</dbReference>
<feature type="domain" description="DDH" evidence="1">
    <location>
        <begin position="15"/>
        <end position="152"/>
    </location>
</feature>
<dbReference type="PATRIC" id="fig|1423733.4.peg.2817"/>
<dbReference type="Gene3D" id="3.10.310.30">
    <property type="match status" value="1"/>
</dbReference>
<dbReference type="PANTHER" id="PTHR47618">
    <property type="entry name" value="BIFUNCTIONAL OLIGORIBONUCLEASE AND PAP PHOSPHATASE NRNA"/>
    <property type="match status" value="1"/>
</dbReference>
<dbReference type="AlphaFoldDB" id="A0A0R2BJB8"/>
<dbReference type="InterPro" id="IPR051319">
    <property type="entry name" value="Oligoribo/pAp-PDE_c-di-AMP_PDE"/>
</dbReference>
<evidence type="ECO:0000259" key="1">
    <source>
        <dbReference type="Pfam" id="PF01368"/>
    </source>
</evidence>
<dbReference type="GO" id="GO:0003676">
    <property type="term" value="F:nucleic acid binding"/>
    <property type="evidence" value="ECO:0007669"/>
    <property type="project" value="InterPro"/>
</dbReference>
<dbReference type="SUPFAM" id="SSF64182">
    <property type="entry name" value="DHH phosphoesterases"/>
    <property type="match status" value="1"/>
</dbReference>
<dbReference type="RefSeq" id="WP_054761670.1">
    <property type="nucleotide sequence ID" value="NZ_AYYR01000008.1"/>
</dbReference>
<sequence>MFTEIGNAIAQAATIVILRHQNPDPDAIGSQTGLATIIREAYPDKTVYTPGVTQAGLTWIGEMTPVNDDVYQNALVIVVDTANTPRLDGSPAYQQAKQLIKIDHHPDVEHFGDIVWVDDQSASCAELIYKLTLHIPALKLSKRSAAALYAGIVGDTNRFLYDSTTADTLATATALARTGINVSKISHHDYEITPQTARLEAFILTNFKLTDTGLGYVILDRPTLKQFNLKKGDLDNVVPLIGQISTVSDWVVISEQPDGRFRVNFRSKTVSIEPIARKYGGGGHPLASGAYVKDRATVDALLADLNELNRQA</sequence>
<gene>
    <name evidence="3" type="ORF">FC82_GL002695</name>
</gene>
<feature type="domain" description="DHHA1" evidence="2">
    <location>
        <begin position="226"/>
        <end position="308"/>
    </location>
</feature>
<dbReference type="Gene3D" id="3.90.1640.10">
    <property type="entry name" value="inorganic pyrophosphatase (n-terminal core)"/>
    <property type="match status" value="1"/>
</dbReference>
<dbReference type="Pfam" id="PF02272">
    <property type="entry name" value="DHHA1"/>
    <property type="match status" value="1"/>
</dbReference>
<dbReference type="PANTHER" id="PTHR47618:SF1">
    <property type="entry name" value="BIFUNCTIONAL OLIGORIBONUCLEASE AND PAP PHOSPHATASE NRNA"/>
    <property type="match status" value="1"/>
</dbReference>
<dbReference type="STRING" id="33960.TY91_12090"/>
<reference evidence="3 4" key="1">
    <citation type="journal article" date="2015" name="Genome Announc.">
        <title>Expanding the biotechnology potential of lactobacilli through comparative genomics of 213 strains and associated genera.</title>
        <authorList>
            <person name="Sun Z."/>
            <person name="Harris H.M."/>
            <person name="McCann A."/>
            <person name="Guo C."/>
            <person name="Argimon S."/>
            <person name="Zhang W."/>
            <person name="Yang X."/>
            <person name="Jeffery I.B."/>
            <person name="Cooney J.C."/>
            <person name="Kagawa T.F."/>
            <person name="Liu W."/>
            <person name="Song Y."/>
            <person name="Salvetti E."/>
            <person name="Wrobel A."/>
            <person name="Rasinkangas P."/>
            <person name="Parkhill J."/>
            <person name="Rea M.C."/>
            <person name="O'Sullivan O."/>
            <person name="Ritari J."/>
            <person name="Douillard F.P."/>
            <person name="Paul Ross R."/>
            <person name="Yang R."/>
            <person name="Briner A.E."/>
            <person name="Felis G.E."/>
            <person name="de Vos W.M."/>
            <person name="Barrangou R."/>
            <person name="Klaenhammer T.R."/>
            <person name="Caufield P.W."/>
            <person name="Cui Y."/>
            <person name="Zhang H."/>
            <person name="O'Toole P.W."/>
        </authorList>
    </citation>
    <scope>NUCLEOTIDE SEQUENCE [LARGE SCALE GENOMIC DNA]</scope>
    <source>
        <strain evidence="3 4">DSM 20515</strain>
    </source>
</reference>
<dbReference type="InterPro" id="IPR001667">
    <property type="entry name" value="DDH_dom"/>
</dbReference>